<dbReference type="EMBL" id="HBUE01242607">
    <property type="protein sequence ID" value="CAG6550169.1"/>
    <property type="molecule type" value="Transcribed_RNA"/>
</dbReference>
<accession>A0A8D8I9U8</accession>
<proteinExistence type="predicted"/>
<evidence type="ECO:0000313" key="1">
    <source>
        <dbReference type="EMBL" id="CAG6550169.1"/>
    </source>
</evidence>
<reference evidence="1" key="1">
    <citation type="submission" date="2021-05" db="EMBL/GenBank/DDBJ databases">
        <authorList>
            <person name="Alioto T."/>
            <person name="Alioto T."/>
            <person name="Gomez Garrido J."/>
        </authorList>
    </citation>
    <scope>NUCLEOTIDE SEQUENCE</scope>
</reference>
<name>A0A8D8I9U8_CULPI</name>
<dbReference type="EMBL" id="HBUE01349675">
    <property type="protein sequence ID" value="CAG6602456.1"/>
    <property type="molecule type" value="Transcribed_RNA"/>
</dbReference>
<protein>
    <submittedName>
        <fullName evidence="1">(northern house mosquito) hypothetical protein</fullName>
    </submittedName>
</protein>
<sequence>MLACFRVKLSTCSIWFESHQNVTSCSCRRFSELIAASIFTVGVSLVVVSVSCESRKKSMISCSSSCGTESSHTQPKHFSRGQIRRRISLASGSGMLLSEKCDSFSSRKLTAIPFQATGGSNTMSLKPKLFKFGVWRSIPAIIGRLKWQCRR</sequence>
<dbReference type="AlphaFoldDB" id="A0A8D8I9U8"/>
<organism evidence="1">
    <name type="scientific">Culex pipiens</name>
    <name type="common">House mosquito</name>
    <dbReference type="NCBI Taxonomy" id="7175"/>
    <lineage>
        <taxon>Eukaryota</taxon>
        <taxon>Metazoa</taxon>
        <taxon>Ecdysozoa</taxon>
        <taxon>Arthropoda</taxon>
        <taxon>Hexapoda</taxon>
        <taxon>Insecta</taxon>
        <taxon>Pterygota</taxon>
        <taxon>Neoptera</taxon>
        <taxon>Endopterygota</taxon>
        <taxon>Diptera</taxon>
        <taxon>Nematocera</taxon>
        <taxon>Culicoidea</taxon>
        <taxon>Culicidae</taxon>
        <taxon>Culicinae</taxon>
        <taxon>Culicini</taxon>
        <taxon>Culex</taxon>
        <taxon>Culex</taxon>
    </lineage>
</organism>
<dbReference type="EMBL" id="HBUE01117902">
    <property type="protein sequence ID" value="CAG6491084.1"/>
    <property type="molecule type" value="Transcribed_RNA"/>
</dbReference>